<reference evidence="1" key="2">
    <citation type="journal article" date="2015" name="Data Brief">
        <title>Shoot transcriptome of the giant reed, Arundo donax.</title>
        <authorList>
            <person name="Barrero R.A."/>
            <person name="Guerrero F.D."/>
            <person name="Moolhuijzen P."/>
            <person name="Goolsby J.A."/>
            <person name="Tidwell J."/>
            <person name="Bellgard S.E."/>
            <person name="Bellgard M.I."/>
        </authorList>
    </citation>
    <scope>NUCLEOTIDE SEQUENCE</scope>
    <source>
        <tissue evidence="1">Shoot tissue taken approximately 20 cm above the soil surface</tissue>
    </source>
</reference>
<name>A0A0A8YNG2_ARUDO</name>
<organism evidence="1">
    <name type="scientific">Arundo donax</name>
    <name type="common">Giant reed</name>
    <name type="synonym">Donax arundinaceus</name>
    <dbReference type="NCBI Taxonomy" id="35708"/>
    <lineage>
        <taxon>Eukaryota</taxon>
        <taxon>Viridiplantae</taxon>
        <taxon>Streptophyta</taxon>
        <taxon>Embryophyta</taxon>
        <taxon>Tracheophyta</taxon>
        <taxon>Spermatophyta</taxon>
        <taxon>Magnoliopsida</taxon>
        <taxon>Liliopsida</taxon>
        <taxon>Poales</taxon>
        <taxon>Poaceae</taxon>
        <taxon>PACMAD clade</taxon>
        <taxon>Arundinoideae</taxon>
        <taxon>Arundineae</taxon>
        <taxon>Arundo</taxon>
    </lineage>
</organism>
<sequence length="47" mass="5373">MEDSYFIPTAALIAQKVLMSAVYFDHRPSMGFYFIIIESGTEIELVK</sequence>
<accession>A0A0A8YNG2</accession>
<dbReference type="EMBL" id="GBRH01270642">
    <property type="protein sequence ID" value="JAD27253.1"/>
    <property type="molecule type" value="Transcribed_RNA"/>
</dbReference>
<dbReference type="AlphaFoldDB" id="A0A0A8YNG2"/>
<reference evidence="1" key="1">
    <citation type="submission" date="2014-09" db="EMBL/GenBank/DDBJ databases">
        <authorList>
            <person name="Magalhaes I.L.F."/>
            <person name="Oliveira U."/>
            <person name="Santos F.R."/>
            <person name="Vidigal T.H.D.A."/>
            <person name="Brescovit A.D."/>
            <person name="Santos A.J."/>
        </authorList>
    </citation>
    <scope>NUCLEOTIDE SEQUENCE</scope>
    <source>
        <tissue evidence="1">Shoot tissue taken approximately 20 cm above the soil surface</tissue>
    </source>
</reference>
<protein>
    <submittedName>
        <fullName evidence="1">Uncharacterized protein</fullName>
    </submittedName>
</protein>
<proteinExistence type="predicted"/>
<evidence type="ECO:0000313" key="1">
    <source>
        <dbReference type="EMBL" id="JAD27253.1"/>
    </source>
</evidence>